<evidence type="ECO:0000256" key="1">
    <source>
        <dbReference type="SAM" id="Phobius"/>
    </source>
</evidence>
<keyword evidence="1" id="KW-0812">Transmembrane</keyword>
<evidence type="ECO:0000313" key="3">
    <source>
        <dbReference type="Proteomes" id="UP001058974"/>
    </source>
</evidence>
<dbReference type="Proteomes" id="UP001058974">
    <property type="component" value="Chromosome 7"/>
</dbReference>
<dbReference type="InterPro" id="IPR006461">
    <property type="entry name" value="PLAC_motif_containing"/>
</dbReference>
<dbReference type="NCBIfam" id="TIGR01571">
    <property type="entry name" value="A_thal_Cys_rich"/>
    <property type="match status" value="1"/>
</dbReference>
<feature type="transmembrane region" description="Helical" evidence="1">
    <location>
        <begin position="195"/>
        <end position="214"/>
    </location>
</feature>
<comment type="caution">
    <text evidence="2">The sequence shown here is derived from an EMBL/GenBank/DDBJ whole genome shotgun (WGS) entry which is preliminary data.</text>
</comment>
<protein>
    <submittedName>
        <fullName evidence="2">Protein CADMIUM RESISTANCE 2</fullName>
    </submittedName>
</protein>
<dbReference type="Pfam" id="PF04749">
    <property type="entry name" value="PLAC8"/>
    <property type="match status" value="1"/>
</dbReference>
<accession>A0A9D4VHM9</accession>
<proteinExistence type="predicted"/>
<keyword evidence="3" id="KW-1185">Reference proteome</keyword>
<keyword evidence="1" id="KW-1133">Transmembrane helix</keyword>
<reference evidence="2 3" key="1">
    <citation type="journal article" date="2022" name="Nat. Genet.">
        <title>Improved pea reference genome and pan-genome highlight genomic features and evolutionary characteristics.</title>
        <authorList>
            <person name="Yang T."/>
            <person name="Liu R."/>
            <person name="Luo Y."/>
            <person name="Hu S."/>
            <person name="Wang D."/>
            <person name="Wang C."/>
            <person name="Pandey M.K."/>
            <person name="Ge S."/>
            <person name="Xu Q."/>
            <person name="Li N."/>
            <person name="Li G."/>
            <person name="Huang Y."/>
            <person name="Saxena R.K."/>
            <person name="Ji Y."/>
            <person name="Li M."/>
            <person name="Yan X."/>
            <person name="He Y."/>
            <person name="Liu Y."/>
            <person name="Wang X."/>
            <person name="Xiang C."/>
            <person name="Varshney R.K."/>
            <person name="Ding H."/>
            <person name="Gao S."/>
            <person name="Zong X."/>
        </authorList>
    </citation>
    <scope>NUCLEOTIDE SEQUENCE [LARGE SCALE GENOMIC DNA]</scope>
    <source>
        <strain evidence="2 3">cv. Zhongwan 6</strain>
    </source>
</reference>
<dbReference type="AlphaFoldDB" id="A0A9D4VHM9"/>
<dbReference type="PANTHER" id="PTHR15907">
    <property type="entry name" value="DUF614 FAMILY PROTEIN-RELATED"/>
    <property type="match status" value="1"/>
</dbReference>
<sequence length="293" mass="32400">MMMQQAGADAQFYHKFQLIRLLAVEVWLDSALDDGNNIHTPTPPFVLEVTNEQVVEEEDALIESSNIEPFPLTQIFHNYKCDQNSFIHILTTPDFPKMHPPQQGKPSYNKPQPAAATGFPVIFDSDPSIYSDNPSSNYQPPPPPPPKPIVEWSTGLCDCCSDPGKSCITFWCPCITFGQVAEIIDKGSTSCGASGALYTLICCVIGCGCLYSCFYRSKMRQQYGLKGNDCTDCIIHCFCEACALCQEYRELEHRGFNMVIGWHGNVEQRTRGIVMASAAATTTAPTVELGMSR</sequence>
<gene>
    <name evidence="2" type="ORF">KIW84_070303</name>
</gene>
<evidence type="ECO:0000313" key="2">
    <source>
        <dbReference type="EMBL" id="KAI5382840.1"/>
    </source>
</evidence>
<dbReference type="EMBL" id="JAMSHJ010000007">
    <property type="protein sequence ID" value="KAI5382840.1"/>
    <property type="molecule type" value="Genomic_DNA"/>
</dbReference>
<organism evidence="2 3">
    <name type="scientific">Pisum sativum</name>
    <name type="common">Garden pea</name>
    <name type="synonym">Lathyrus oleraceus</name>
    <dbReference type="NCBI Taxonomy" id="3888"/>
    <lineage>
        <taxon>Eukaryota</taxon>
        <taxon>Viridiplantae</taxon>
        <taxon>Streptophyta</taxon>
        <taxon>Embryophyta</taxon>
        <taxon>Tracheophyta</taxon>
        <taxon>Spermatophyta</taxon>
        <taxon>Magnoliopsida</taxon>
        <taxon>eudicotyledons</taxon>
        <taxon>Gunneridae</taxon>
        <taxon>Pentapetalae</taxon>
        <taxon>rosids</taxon>
        <taxon>fabids</taxon>
        <taxon>Fabales</taxon>
        <taxon>Fabaceae</taxon>
        <taxon>Papilionoideae</taxon>
        <taxon>50 kb inversion clade</taxon>
        <taxon>NPAAA clade</taxon>
        <taxon>Hologalegina</taxon>
        <taxon>IRL clade</taxon>
        <taxon>Fabeae</taxon>
        <taxon>Lathyrus</taxon>
    </lineage>
</organism>
<dbReference type="Gramene" id="Psat07G0030300-T1">
    <property type="protein sequence ID" value="KAI5382840.1"/>
    <property type="gene ID" value="KIW84_070303"/>
</dbReference>
<keyword evidence="1" id="KW-0472">Membrane</keyword>
<name>A0A9D4VHM9_PEA</name>